<keyword evidence="7 8" id="KW-0472">Membrane</keyword>
<feature type="transmembrane region" description="Helical" evidence="8">
    <location>
        <begin position="127"/>
        <end position="147"/>
    </location>
</feature>
<keyword evidence="4 8" id="KW-0812">Transmembrane</keyword>
<evidence type="ECO:0000256" key="8">
    <source>
        <dbReference type="SAM" id="Phobius"/>
    </source>
</evidence>
<protein>
    <submittedName>
        <fullName evidence="9">Uncharacterized protein</fullName>
    </submittedName>
</protein>
<dbReference type="GO" id="GO:0005886">
    <property type="term" value="C:plasma membrane"/>
    <property type="evidence" value="ECO:0007669"/>
    <property type="project" value="UniProtKB-SubCell"/>
</dbReference>
<evidence type="ECO:0000256" key="4">
    <source>
        <dbReference type="ARBA" id="ARBA00022692"/>
    </source>
</evidence>
<feature type="transmembrane region" description="Helical" evidence="8">
    <location>
        <begin position="6"/>
        <end position="22"/>
    </location>
</feature>
<feature type="transmembrane region" description="Helical" evidence="8">
    <location>
        <begin position="34"/>
        <end position="57"/>
    </location>
</feature>
<evidence type="ECO:0000313" key="10">
    <source>
        <dbReference type="Proteomes" id="UP000334990"/>
    </source>
</evidence>
<dbReference type="Proteomes" id="UP000334990">
    <property type="component" value="Unassembled WGS sequence"/>
</dbReference>
<feature type="transmembrane region" description="Helical" evidence="8">
    <location>
        <begin position="69"/>
        <end position="86"/>
    </location>
</feature>
<organism evidence="9 10">
    <name type="scientific">Acrocarpospora corrugata</name>
    <dbReference type="NCBI Taxonomy" id="35763"/>
    <lineage>
        <taxon>Bacteria</taxon>
        <taxon>Bacillati</taxon>
        <taxon>Actinomycetota</taxon>
        <taxon>Actinomycetes</taxon>
        <taxon>Streptosporangiales</taxon>
        <taxon>Streptosporangiaceae</taxon>
        <taxon>Acrocarpospora</taxon>
    </lineage>
</organism>
<keyword evidence="5" id="KW-0133">Cell shape</keyword>
<sequence>MGRNLGTAALIFGALVVQMTLINRMGFAVAPDLVLLAVIALAALRGPTAGAVIGFLAGLAADLAPPTDHVLGQYALVMCLTGYLAGRGADRAPMLSVAACAVGAPALAVAVGSLLGDPGVDWSTFVAVWPGAALCNLVAAPFVVWAVHALFRPRRSKDVLVMGWRRP</sequence>
<gene>
    <name evidence="9" type="ORF">Acor_32020</name>
</gene>
<proteinExistence type="inferred from homology"/>
<evidence type="ECO:0000256" key="3">
    <source>
        <dbReference type="ARBA" id="ARBA00022475"/>
    </source>
</evidence>
<dbReference type="OrthoDB" id="3473300at2"/>
<comment type="caution">
    <text evidence="9">The sequence shown here is derived from an EMBL/GenBank/DDBJ whole genome shotgun (WGS) entry which is preliminary data.</text>
</comment>
<evidence type="ECO:0000256" key="6">
    <source>
        <dbReference type="ARBA" id="ARBA00022989"/>
    </source>
</evidence>
<dbReference type="NCBIfam" id="TIGR03426">
    <property type="entry name" value="shape_MreD"/>
    <property type="match status" value="1"/>
</dbReference>
<keyword evidence="10" id="KW-1185">Reference proteome</keyword>
<evidence type="ECO:0000313" key="9">
    <source>
        <dbReference type="EMBL" id="GES01138.1"/>
    </source>
</evidence>
<dbReference type="EMBL" id="BLAD01000048">
    <property type="protein sequence ID" value="GES01138.1"/>
    <property type="molecule type" value="Genomic_DNA"/>
</dbReference>
<dbReference type="RefSeq" id="WP_155337434.1">
    <property type="nucleotide sequence ID" value="NZ_BAAABN010000002.1"/>
</dbReference>
<evidence type="ECO:0000256" key="5">
    <source>
        <dbReference type="ARBA" id="ARBA00022960"/>
    </source>
</evidence>
<evidence type="ECO:0000256" key="1">
    <source>
        <dbReference type="ARBA" id="ARBA00004651"/>
    </source>
</evidence>
<dbReference type="Pfam" id="PF04093">
    <property type="entry name" value="MreD"/>
    <property type="match status" value="1"/>
</dbReference>
<name>A0A5M3W3G6_9ACTN</name>
<keyword evidence="6 8" id="KW-1133">Transmembrane helix</keyword>
<dbReference type="GO" id="GO:0008360">
    <property type="term" value="P:regulation of cell shape"/>
    <property type="evidence" value="ECO:0007669"/>
    <property type="project" value="UniProtKB-KW"/>
</dbReference>
<comment type="subcellular location">
    <subcellularLocation>
        <location evidence="1">Cell membrane</location>
        <topology evidence="1">Multi-pass membrane protein</topology>
    </subcellularLocation>
</comment>
<accession>A0A5M3W3G6</accession>
<reference evidence="9 10" key="1">
    <citation type="submission" date="2019-10" db="EMBL/GenBank/DDBJ databases">
        <title>Whole genome shotgun sequence of Acrocarpospora corrugata NBRC 13972.</title>
        <authorList>
            <person name="Ichikawa N."/>
            <person name="Kimura A."/>
            <person name="Kitahashi Y."/>
            <person name="Komaki H."/>
            <person name="Oguchi A."/>
        </authorList>
    </citation>
    <scope>NUCLEOTIDE SEQUENCE [LARGE SCALE GENOMIC DNA]</scope>
    <source>
        <strain evidence="9 10">NBRC 13972</strain>
    </source>
</reference>
<keyword evidence="3" id="KW-1003">Cell membrane</keyword>
<dbReference type="AlphaFoldDB" id="A0A5M3W3G6"/>
<feature type="transmembrane region" description="Helical" evidence="8">
    <location>
        <begin position="93"/>
        <end position="115"/>
    </location>
</feature>
<dbReference type="InterPro" id="IPR007227">
    <property type="entry name" value="Cell_shape_determining_MreD"/>
</dbReference>
<comment type="similarity">
    <text evidence="2">Belongs to the MreD family.</text>
</comment>
<dbReference type="Gene3D" id="1.10.1760.20">
    <property type="match status" value="1"/>
</dbReference>
<evidence type="ECO:0000256" key="2">
    <source>
        <dbReference type="ARBA" id="ARBA00007776"/>
    </source>
</evidence>
<evidence type="ECO:0000256" key="7">
    <source>
        <dbReference type="ARBA" id="ARBA00023136"/>
    </source>
</evidence>